<dbReference type="EMBL" id="JAJDKZ010000046">
    <property type="protein sequence ID" value="MCB8611295.1"/>
    <property type="molecule type" value="Genomic_DNA"/>
</dbReference>
<evidence type="ECO:0000313" key="3">
    <source>
        <dbReference type="EMBL" id="PST38164.1"/>
    </source>
</evidence>
<dbReference type="SUPFAM" id="SSF81606">
    <property type="entry name" value="PP2C-like"/>
    <property type="match status" value="1"/>
</dbReference>
<dbReference type="Proteomes" id="UP001198439">
    <property type="component" value="Unassembled WGS sequence"/>
</dbReference>
<dbReference type="SMART" id="SM00331">
    <property type="entry name" value="PP2C_SIG"/>
    <property type="match status" value="1"/>
</dbReference>
<reference evidence="3" key="2">
    <citation type="journal article" date="2019" name="Int. J. Syst. Evol. Microbiol.">
        <title>Faecalibacillus intestinalis gen. nov., sp. nov. and Faecalibacillus faecis sp. nov., isolated from human faeces.</title>
        <authorList>
            <person name="Seo B."/>
            <person name="Jeon K."/>
            <person name="Baek I."/>
            <person name="Lee Y.M."/>
            <person name="Baek K."/>
            <person name="Ko G."/>
        </authorList>
    </citation>
    <scope>NUCLEOTIDE SEQUENCE</scope>
    <source>
        <strain evidence="3">SNUG30370</strain>
    </source>
</reference>
<dbReference type="NCBIfam" id="NF033484">
    <property type="entry name" value="Stp1_PP2C_phos"/>
    <property type="match status" value="1"/>
</dbReference>
<gene>
    <name evidence="3" type="ORF">C7U55_10855</name>
    <name evidence="2" type="ORF">LJD69_11905</name>
</gene>
<name>A0A2T3FSC0_9FIRM</name>
<dbReference type="Gene3D" id="3.60.40.10">
    <property type="entry name" value="PPM-type phosphatase domain"/>
    <property type="match status" value="1"/>
</dbReference>
<dbReference type="EMBL" id="PYLP01000017">
    <property type="protein sequence ID" value="PST38164.1"/>
    <property type="molecule type" value="Genomic_DNA"/>
</dbReference>
<reference evidence="4" key="1">
    <citation type="submission" date="2018-03" db="EMBL/GenBank/DDBJ databases">
        <title>Lachnoclostridium SNUG30370 gen.nov., sp.nov., isolated from human faeces.</title>
        <authorList>
            <person name="Seo B."/>
            <person name="Jeon K."/>
            <person name="Ko G."/>
        </authorList>
    </citation>
    <scope>NUCLEOTIDE SEQUENCE [LARGE SCALE GENOMIC DNA]</scope>
    <source>
        <strain evidence="4">SNUG30370</strain>
    </source>
</reference>
<dbReference type="RefSeq" id="WP_106988581.1">
    <property type="nucleotide sequence ID" value="NZ_DBGCOW010000110.1"/>
</dbReference>
<dbReference type="CDD" id="cd00143">
    <property type="entry name" value="PP2Cc"/>
    <property type="match status" value="1"/>
</dbReference>
<evidence type="ECO:0000313" key="4">
    <source>
        <dbReference type="Proteomes" id="UP000241201"/>
    </source>
</evidence>
<keyword evidence="4" id="KW-1185">Reference proteome</keyword>
<dbReference type="GeneID" id="77471588"/>
<dbReference type="GO" id="GO:0004722">
    <property type="term" value="F:protein serine/threonine phosphatase activity"/>
    <property type="evidence" value="ECO:0007669"/>
    <property type="project" value="InterPro"/>
</dbReference>
<evidence type="ECO:0000259" key="1">
    <source>
        <dbReference type="PROSITE" id="PS51746"/>
    </source>
</evidence>
<dbReference type="InterPro" id="IPR001932">
    <property type="entry name" value="PPM-type_phosphatase-like_dom"/>
</dbReference>
<sequence length="243" mass="27081">MEYYALTDIGKIREKNQDQAATAINLKDQVLGVVCDGMGGHKAGEIASHVVEEHVLTCFKANPPFIDDDEVKNWLMDTVLEAHQIVKRMANMQENTKGMGTTVAICVVSGNDAFLCHVGDSRIYLYDEEEITQMTKDHTLVNELIERGAITKEEGKNHRQKNVLMQAIGVEMDIVPSIQKVELNGKNILICSDGLFNSLEDQKILEIVKKEMDIKEKVHLLIEQANEHGGRDNIAAVLIEGGR</sequence>
<dbReference type="Pfam" id="PF13672">
    <property type="entry name" value="PP2C_2"/>
    <property type="match status" value="1"/>
</dbReference>
<protein>
    <submittedName>
        <fullName evidence="3">Stp1/IreP family PP2C-type Ser/Thr phosphatase</fullName>
    </submittedName>
</protein>
<proteinExistence type="predicted"/>
<dbReference type="SMART" id="SM00332">
    <property type="entry name" value="PP2Cc"/>
    <property type="match status" value="1"/>
</dbReference>
<reference evidence="2" key="3">
    <citation type="submission" date="2021-10" db="EMBL/GenBank/DDBJ databases">
        <title>Collection of gut derived symbiotic bacterial strains cultured from healthy donors.</title>
        <authorList>
            <person name="Lin H."/>
            <person name="Littmann E."/>
            <person name="Kohout C."/>
            <person name="Pamer E.G."/>
        </authorList>
    </citation>
    <scope>NUCLEOTIDE SEQUENCE</scope>
    <source>
        <strain evidence="2">DFI.4.48</strain>
    </source>
</reference>
<evidence type="ECO:0000313" key="2">
    <source>
        <dbReference type="EMBL" id="MCB8611295.1"/>
    </source>
</evidence>
<comment type="caution">
    <text evidence="3">The sequence shown here is derived from an EMBL/GenBank/DDBJ whole genome shotgun (WGS) entry which is preliminary data.</text>
</comment>
<feature type="domain" description="PPM-type phosphatase" evidence="1">
    <location>
        <begin position="2"/>
        <end position="241"/>
    </location>
</feature>
<organism evidence="3 4">
    <name type="scientific">Faecalibacillus faecis</name>
    <dbReference type="NCBI Taxonomy" id="1982628"/>
    <lineage>
        <taxon>Bacteria</taxon>
        <taxon>Bacillati</taxon>
        <taxon>Bacillota</taxon>
        <taxon>Erysipelotrichia</taxon>
        <taxon>Erysipelotrichales</taxon>
        <taxon>Coprobacillaceae</taxon>
        <taxon>Faecalibacillus</taxon>
    </lineage>
</organism>
<dbReference type="PANTHER" id="PTHR47992">
    <property type="entry name" value="PROTEIN PHOSPHATASE"/>
    <property type="match status" value="1"/>
</dbReference>
<dbReference type="InterPro" id="IPR015655">
    <property type="entry name" value="PP2C"/>
</dbReference>
<dbReference type="AlphaFoldDB" id="A0A2T3FSC0"/>
<accession>A0A2T3FSC0</accession>
<dbReference type="Proteomes" id="UP000241201">
    <property type="component" value="Unassembled WGS sequence"/>
</dbReference>
<dbReference type="InterPro" id="IPR036457">
    <property type="entry name" value="PPM-type-like_dom_sf"/>
</dbReference>
<dbReference type="PROSITE" id="PS51746">
    <property type="entry name" value="PPM_2"/>
    <property type="match status" value="1"/>
</dbReference>